<evidence type="ECO:0000313" key="4">
    <source>
        <dbReference type="Proteomes" id="UP000198284"/>
    </source>
</evidence>
<dbReference type="SUPFAM" id="SSF53850">
    <property type="entry name" value="Periplasmic binding protein-like II"/>
    <property type="match status" value="1"/>
</dbReference>
<dbReference type="RefSeq" id="WP_089398665.1">
    <property type="nucleotide sequence ID" value="NZ_FZOT01000003.1"/>
</dbReference>
<evidence type="ECO:0000313" key="3">
    <source>
        <dbReference type="EMBL" id="SNS51541.1"/>
    </source>
</evidence>
<gene>
    <name evidence="3" type="ORF">SAMN06265795_103165</name>
</gene>
<evidence type="ECO:0000259" key="2">
    <source>
        <dbReference type="SMART" id="SM00062"/>
    </source>
</evidence>
<accession>A0A239F498</accession>
<dbReference type="SMART" id="SM00062">
    <property type="entry name" value="PBPb"/>
    <property type="match status" value="1"/>
</dbReference>
<sequence>MKAIPACHPASAAPRRRFILGLLATGALLAGCATHAPHAERAALAPTGTLRVAVYPGSPTSLVEAAAPESMRGVTVDIGRALARTMGVPSEVVVYPRVAEVVAALQRGEADFTITNASQERAKLVDFARPLVDLELGVLARPGSRIGNVEAMDQAGATIGVSQGSSSERVLGARLKQTRIRTFPNLDAARNALLAGEIDAFATNKGILFEMAERAPGTRVLDGRWGAEHLAPAIPKGRSAGKPYLESFIRDVQANGELEAATKRAGLRGTLAPSP</sequence>
<proteinExistence type="predicted"/>
<dbReference type="Proteomes" id="UP000198284">
    <property type="component" value="Unassembled WGS sequence"/>
</dbReference>
<name>A0A239F498_9BURK</name>
<dbReference type="Pfam" id="PF00497">
    <property type="entry name" value="SBP_bac_3"/>
    <property type="match status" value="1"/>
</dbReference>
<keyword evidence="4" id="KW-1185">Reference proteome</keyword>
<dbReference type="PANTHER" id="PTHR35936:SF17">
    <property type="entry name" value="ARGININE-BINDING EXTRACELLULAR PROTEIN ARTP"/>
    <property type="match status" value="1"/>
</dbReference>
<protein>
    <submittedName>
        <fullName evidence="3">Amino acid ABC transporter substrate-binding protein, PAAT family</fullName>
    </submittedName>
</protein>
<dbReference type="AlphaFoldDB" id="A0A239F498"/>
<dbReference type="InterPro" id="IPR001638">
    <property type="entry name" value="Solute-binding_3/MltF_N"/>
</dbReference>
<dbReference type="PROSITE" id="PS51318">
    <property type="entry name" value="TAT"/>
    <property type="match status" value="1"/>
</dbReference>
<organism evidence="3 4">
    <name type="scientific">Noviherbaspirillum humi</name>
    <dbReference type="NCBI Taxonomy" id="1688639"/>
    <lineage>
        <taxon>Bacteria</taxon>
        <taxon>Pseudomonadati</taxon>
        <taxon>Pseudomonadota</taxon>
        <taxon>Betaproteobacteria</taxon>
        <taxon>Burkholderiales</taxon>
        <taxon>Oxalobacteraceae</taxon>
        <taxon>Noviherbaspirillum</taxon>
    </lineage>
</organism>
<dbReference type="PANTHER" id="PTHR35936">
    <property type="entry name" value="MEMBRANE-BOUND LYTIC MUREIN TRANSGLYCOSYLASE F"/>
    <property type="match status" value="1"/>
</dbReference>
<keyword evidence="1" id="KW-0732">Signal</keyword>
<dbReference type="OrthoDB" id="571173at2"/>
<dbReference type="PROSITE" id="PS51257">
    <property type="entry name" value="PROKAR_LIPOPROTEIN"/>
    <property type="match status" value="1"/>
</dbReference>
<dbReference type="Gene3D" id="3.40.190.10">
    <property type="entry name" value="Periplasmic binding protein-like II"/>
    <property type="match status" value="2"/>
</dbReference>
<dbReference type="EMBL" id="FZOT01000003">
    <property type="protein sequence ID" value="SNS51541.1"/>
    <property type="molecule type" value="Genomic_DNA"/>
</dbReference>
<feature type="domain" description="Solute-binding protein family 3/N-terminal" evidence="2">
    <location>
        <begin position="49"/>
        <end position="269"/>
    </location>
</feature>
<reference evidence="3 4" key="1">
    <citation type="submission" date="2017-06" db="EMBL/GenBank/DDBJ databases">
        <authorList>
            <person name="Kim H.J."/>
            <person name="Triplett B.A."/>
        </authorList>
    </citation>
    <scope>NUCLEOTIDE SEQUENCE [LARGE SCALE GENOMIC DNA]</scope>
    <source>
        <strain evidence="3 4">U15</strain>
    </source>
</reference>
<evidence type="ECO:0000256" key="1">
    <source>
        <dbReference type="ARBA" id="ARBA00022729"/>
    </source>
</evidence>
<dbReference type="InterPro" id="IPR006311">
    <property type="entry name" value="TAT_signal"/>
</dbReference>